<sequence>MSETSYGEYRALIGTTINHPSSHHGGRTHKSPLQPTGARLLAGFRQIKQSVDKLKEKVDGLKRRVAPYREIRKSILKTGLSTTGLPQSQRRNEVTHGGNIKEDYFLIMEEENREVTDKWRRAFNDIYGFQLASLEDRLLTAPNKVVEVFNMYGNCRVLHRWKGHHDVKREVLDKCHKLLVPWVTKTEPDDYLQNRSPSLLLYSQIVSLYESG</sequence>
<organism evidence="1">
    <name type="scientific">Aspergillus arachidicola</name>
    <dbReference type="NCBI Taxonomy" id="656916"/>
    <lineage>
        <taxon>Eukaryota</taxon>
        <taxon>Fungi</taxon>
        <taxon>Dikarya</taxon>
        <taxon>Ascomycota</taxon>
        <taxon>Pezizomycotina</taxon>
        <taxon>Eurotiomycetes</taxon>
        <taxon>Eurotiomycetidae</taxon>
        <taxon>Eurotiales</taxon>
        <taxon>Aspergillaceae</taxon>
        <taxon>Aspergillus</taxon>
        <taxon>Aspergillus subgen. Circumdati</taxon>
    </lineage>
</organism>
<evidence type="ECO:0000313" key="1">
    <source>
        <dbReference type="EMBL" id="KAE8346490.1"/>
    </source>
</evidence>
<dbReference type="Proteomes" id="UP000325558">
    <property type="component" value="Unassembled WGS sequence"/>
</dbReference>
<accession>A0A5N6YSC7</accession>
<dbReference type="AlphaFoldDB" id="A0A5N6YSC7"/>
<reference evidence="1" key="1">
    <citation type="submission" date="2019-04" db="EMBL/GenBank/DDBJ databases">
        <title>Friends and foes A comparative genomics study of 23 Aspergillus species from section Flavi.</title>
        <authorList>
            <consortium name="DOE Joint Genome Institute"/>
            <person name="Kjaerbolling I."/>
            <person name="Vesth T."/>
            <person name="Frisvad J.C."/>
            <person name="Nybo J.L."/>
            <person name="Theobald S."/>
            <person name="Kildgaard S."/>
            <person name="Isbrandt T."/>
            <person name="Kuo A."/>
            <person name="Sato A."/>
            <person name="Lyhne E.K."/>
            <person name="Kogle M.E."/>
            <person name="Wiebenga A."/>
            <person name="Kun R.S."/>
            <person name="Lubbers R.J."/>
            <person name="Makela M.R."/>
            <person name="Barry K."/>
            <person name="Chovatia M."/>
            <person name="Clum A."/>
            <person name="Daum C."/>
            <person name="Haridas S."/>
            <person name="He G."/>
            <person name="LaButti K."/>
            <person name="Lipzen A."/>
            <person name="Mondo S."/>
            <person name="Riley R."/>
            <person name="Salamov A."/>
            <person name="Simmons B.A."/>
            <person name="Magnuson J.K."/>
            <person name="Henrissat B."/>
            <person name="Mortensen U.H."/>
            <person name="Larsen T.O."/>
            <person name="Devries R.P."/>
            <person name="Grigoriev I.V."/>
            <person name="Machida M."/>
            <person name="Baker S.E."/>
            <person name="Andersen M.R."/>
        </authorList>
    </citation>
    <scope>NUCLEOTIDE SEQUENCE</scope>
    <source>
        <strain evidence="1">CBS 117612</strain>
    </source>
</reference>
<gene>
    <name evidence="1" type="ORF">BDV24DRAFT_158722</name>
</gene>
<protein>
    <submittedName>
        <fullName evidence="1">Uncharacterized protein</fullName>
    </submittedName>
</protein>
<proteinExistence type="predicted"/>
<dbReference type="EMBL" id="ML737116">
    <property type="protein sequence ID" value="KAE8346490.1"/>
    <property type="molecule type" value="Genomic_DNA"/>
</dbReference>
<name>A0A5N6YSC7_9EURO</name>
<dbReference type="OrthoDB" id="4500161at2759"/>